<name>A0A2K1K8K3_PHYPA</name>
<reference evidence="5" key="3">
    <citation type="submission" date="2020-12" db="UniProtKB">
        <authorList>
            <consortium name="EnsemblPlants"/>
        </authorList>
    </citation>
    <scope>IDENTIFICATION</scope>
</reference>
<sequence length="761" mass="84377">MAFVAVRPLPASSCLVQRPALGFGRGRLSSTARVAVPSLQLRLSSVRCSAEEGEGHRPLVEEKRESKLRSDGDSLNEELGGWSVAEAEQEVDSSSKSGFMRVGASLLLAVGVSVASYLYFQKNGRKLVSSPLPQVTTQELEVAHEAPLQQKSQATSEPDLFDDDDQDATIVDSSAKDDGDEVNVELVDNNEVEEKKQDVSNQLDRHNIEQIDQLDSDTQVRNWKAVVPAVVDRMQELALSALQALEVVEDEVDPAAVCTRRNYARWLLATSSKLTRSAANKILPAMYIEEETELAFDDITPGDPDFSAIQGLAEAGLIPSKLSSMDTDSGEGETGGVLFSPDSPLSRQDLVSWKISLDRRSLPVISKEDFQAQSGFMDVDRIESKVWPAIVTDLYSGESSIIATAFGFTRMFQPQKPATIGQVAIALATGDTSDQLGEEVARLEAERMADEAVAADAAMEARTQKEVKALFDEEIETERKLREEAEKLLAEAKTNLEKITTERDAERDSLLKGQADVEAEKDLLYDTQYKVDEQLQALATLRVEISYEKERLQKLSSKIEQDQESASRLRTEIDSEKKSLVLARLEAEEEAQKARELARVLEEARQHWAGRGIEIHVDKSFDDNNIPGPSWRYTGGNTDLEKVLHRAPLQDVIDKGENLKTRINNGVLRYWHLLLQVVSRFYYKILELLGQIRRKSSQLSLDTFSHVNHRMEDTRSVVAGKIRGVQDAVLDASAGAMEGSKRFADGCRSGVGKISQRFKHD</sequence>
<protein>
    <recommendedName>
        <fullName evidence="3">SLH domain-containing protein</fullName>
    </recommendedName>
</protein>
<dbReference type="Proteomes" id="UP000006727">
    <property type="component" value="Chromosome 8"/>
</dbReference>
<evidence type="ECO:0000256" key="1">
    <source>
        <dbReference type="SAM" id="Coils"/>
    </source>
</evidence>
<dbReference type="PROSITE" id="PS51272">
    <property type="entry name" value="SLH"/>
    <property type="match status" value="1"/>
</dbReference>
<reference evidence="4 6" key="1">
    <citation type="journal article" date="2008" name="Science">
        <title>The Physcomitrella genome reveals evolutionary insights into the conquest of land by plants.</title>
        <authorList>
            <person name="Rensing S."/>
            <person name="Lang D."/>
            <person name="Zimmer A."/>
            <person name="Terry A."/>
            <person name="Salamov A."/>
            <person name="Shapiro H."/>
            <person name="Nishiyama T."/>
            <person name="Perroud P.-F."/>
            <person name="Lindquist E."/>
            <person name="Kamisugi Y."/>
            <person name="Tanahashi T."/>
            <person name="Sakakibara K."/>
            <person name="Fujita T."/>
            <person name="Oishi K."/>
            <person name="Shin-I T."/>
            <person name="Kuroki Y."/>
            <person name="Toyoda A."/>
            <person name="Suzuki Y."/>
            <person name="Hashimoto A."/>
            <person name="Yamaguchi K."/>
            <person name="Sugano A."/>
            <person name="Kohara Y."/>
            <person name="Fujiyama A."/>
            <person name="Anterola A."/>
            <person name="Aoki S."/>
            <person name="Ashton N."/>
            <person name="Barbazuk W.B."/>
            <person name="Barker E."/>
            <person name="Bennetzen J."/>
            <person name="Bezanilla M."/>
            <person name="Blankenship R."/>
            <person name="Cho S.H."/>
            <person name="Dutcher S."/>
            <person name="Estelle M."/>
            <person name="Fawcett J.A."/>
            <person name="Gundlach H."/>
            <person name="Hanada K."/>
            <person name="Heyl A."/>
            <person name="Hicks K.A."/>
            <person name="Hugh J."/>
            <person name="Lohr M."/>
            <person name="Mayer K."/>
            <person name="Melkozernov A."/>
            <person name="Murata T."/>
            <person name="Nelson D."/>
            <person name="Pils B."/>
            <person name="Prigge M."/>
            <person name="Reiss B."/>
            <person name="Renner T."/>
            <person name="Rombauts S."/>
            <person name="Rushton P."/>
            <person name="Sanderfoot A."/>
            <person name="Schween G."/>
            <person name="Shiu S.-H."/>
            <person name="Stueber K."/>
            <person name="Theodoulou F.L."/>
            <person name="Tu H."/>
            <person name="Van de Peer Y."/>
            <person name="Verrier P.J."/>
            <person name="Waters E."/>
            <person name="Wood A."/>
            <person name="Yang L."/>
            <person name="Cove D."/>
            <person name="Cuming A."/>
            <person name="Hasebe M."/>
            <person name="Lucas S."/>
            <person name="Mishler D.B."/>
            <person name="Reski R."/>
            <person name="Grigoriev I."/>
            <person name="Quatrano R.S."/>
            <person name="Boore J.L."/>
        </authorList>
    </citation>
    <scope>NUCLEOTIDE SEQUENCE [LARGE SCALE GENOMIC DNA]</scope>
    <source>
        <strain evidence="5 6">cv. Gransden 2004</strain>
    </source>
</reference>
<dbReference type="OrthoDB" id="2020668at2759"/>
<dbReference type="STRING" id="3218.A0A2K1K8K3"/>
<dbReference type="Gramene" id="Pp3c8_24320V3.1">
    <property type="protein sequence ID" value="Pp3c8_24320V3.1"/>
    <property type="gene ID" value="Pp3c8_24320"/>
</dbReference>
<evidence type="ECO:0000313" key="4">
    <source>
        <dbReference type="EMBL" id="PNR50110.1"/>
    </source>
</evidence>
<dbReference type="KEGG" id="ppp:112286107"/>
<dbReference type="EnsemblPlants" id="Pp3c8_24320V3.2">
    <property type="protein sequence ID" value="Pp3c8_24320V3.2"/>
    <property type="gene ID" value="Pp3c8_24320"/>
</dbReference>
<dbReference type="PANTHER" id="PTHR33740:SF3">
    <property type="entry name" value="GPI-ANCHORED ADHESIN-LIKE PROTEIN"/>
    <property type="match status" value="1"/>
</dbReference>
<dbReference type="PaxDb" id="3218-PP1S221_58V6.1"/>
<feature type="region of interest" description="Disordered" evidence="2">
    <location>
        <begin position="52"/>
        <end position="75"/>
    </location>
</feature>
<dbReference type="EnsemblPlants" id="Pp3c8_24320V3.3">
    <property type="protein sequence ID" value="Pp3c8_24320V3.3"/>
    <property type="gene ID" value="Pp3c8_24320"/>
</dbReference>
<evidence type="ECO:0000313" key="6">
    <source>
        <dbReference type="Proteomes" id="UP000006727"/>
    </source>
</evidence>
<feature type="coiled-coil region" evidence="1">
    <location>
        <begin position="471"/>
        <end position="509"/>
    </location>
</feature>
<organism evidence="4">
    <name type="scientific">Physcomitrium patens</name>
    <name type="common">Spreading-leaved earth moss</name>
    <name type="synonym">Physcomitrella patens</name>
    <dbReference type="NCBI Taxonomy" id="3218"/>
    <lineage>
        <taxon>Eukaryota</taxon>
        <taxon>Viridiplantae</taxon>
        <taxon>Streptophyta</taxon>
        <taxon>Embryophyta</taxon>
        <taxon>Bryophyta</taxon>
        <taxon>Bryophytina</taxon>
        <taxon>Bryopsida</taxon>
        <taxon>Funariidae</taxon>
        <taxon>Funariales</taxon>
        <taxon>Funariaceae</taxon>
        <taxon>Physcomitrium</taxon>
    </lineage>
</organism>
<proteinExistence type="predicted"/>
<dbReference type="InterPro" id="IPR001119">
    <property type="entry name" value="SLH_dom"/>
</dbReference>
<dbReference type="FunCoup" id="A0A2K1K8K3">
    <property type="interactions" value="2567"/>
</dbReference>
<reference evidence="4 6" key="2">
    <citation type="journal article" date="2018" name="Plant J.">
        <title>The Physcomitrella patens chromosome-scale assembly reveals moss genome structure and evolution.</title>
        <authorList>
            <person name="Lang D."/>
            <person name="Ullrich K.K."/>
            <person name="Murat F."/>
            <person name="Fuchs J."/>
            <person name="Jenkins J."/>
            <person name="Haas F.B."/>
            <person name="Piednoel M."/>
            <person name="Gundlach H."/>
            <person name="Van Bel M."/>
            <person name="Meyberg R."/>
            <person name="Vives C."/>
            <person name="Morata J."/>
            <person name="Symeonidi A."/>
            <person name="Hiss M."/>
            <person name="Muchero W."/>
            <person name="Kamisugi Y."/>
            <person name="Saleh O."/>
            <person name="Blanc G."/>
            <person name="Decker E.L."/>
            <person name="van Gessel N."/>
            <person name="Grimwood J."/>
            <person name="Hayes R.D."/>
            <person name="Graham S.W."/>
            <person name="Gunter L.E."/>
            <person name="McDaniel S.F."/>
            <person name="Hoernstein S.N.W."/>
            <person name="Larsson A."/>
            <person name="Li F.W."/>
            <person name="Perroud P.F."/>
            <person name="Phillips J."/>
            <person name="Ranjan P."/>
            <person name="Rokshar D.S."/>
            <person name="Rothfels C.J."/>
            <person name="Schneider L."/>
            <person name="Shu S."/>
            <person name="Stevenson D.W."/>
            <person name="Thummler F."/>
            <person name="Tillich M."/>
            <person name="Villarreal Aguilar J.C."/>
            <person name="Widiez T."/>
            <person name="Wong G.K."/>
            <person name="Wymore A."/>
            <person name="Zhang Y."/>
            <person name="Zimmer A.D."/>
            <person name="Quatrano R.S."/>
            <person name="Mayer K.F.X."/>
            <person name="Goodstein D."/>
            <person name="Casacuberta J.M."/>
            <person name="Vandepoele K."/>
            <person name="Reski R."/>
            <person name="Cuming A.C."/>
            <person name="Tuskan G.A."/>
            <person name="Maumus F."/>
            <person name="Salse J."/>
            <person name="Schmutz J."/>
            <person name="Rensing S.A."/>
        </authorList>
    </citation>
    <scope>NUCLEOTIDE SEQUENCE [LARGE SCALE GENOMIC DNA]</scope>
    <source>
        <strain evidence="5 6">cv. Gransden 2004</strain>
    </source>
</reference>
<evidence type="ECO:0000259" key="3">
    <source>
        <dbReference type="PROSITE" id="PS51272"/>
    </source>
</evidence>
<evidence type="ECO:0000313" key="5">
    <source>
        <dbReference type="EnsemblPlants" id="Pp3c8_24320V3.1"/>
    </source>
</evidence>
<dbReference type="AlphaFoldDB" id="A0A2K1K8K3"/>
<dbReference type="GeneID" id="112286107"/>
<accession>A0A2K1K8K3</accession>
<dbReference type="EMBL" id="ABEU02000008">
    <property type="protein sequence ID" value="PNR50110.1"/>
    <property type="molecule type" value="Genomic_DNA"/>
</dbReference>
<feature type="coiled-coil region" evidence="1">
    <location>
        <begin position="552"/>
        <end position="607"/>
    </location>
</feature>
<feature type="domain" description="SLH" evidence="3">
    <location>
        <begin position="292"/>
        <end position="368"/>
    </location>
</feature>
<keyword evidence="6" id="KW-1185">Reference proteome</keyword>
<dbReference type="PANTHER" id="PTHR33740">
    <property type="entry name" value="GPI-ANCHORED ADHESIN-LIKE PROTEIN"/>
    <property type="match status" value="1"/>
</dbReference>
<gene>
    <name evidence="5" type="primary">LOC112286107</name>
    <name evidence="4" type="ORF">PHYPA_012007</name>
</gene>
<keyword evidence="1" id="KW-0175">Coiled coil</keyword>
<dbReference type="Gramene" id="Pp3c8_24320V3.3">
    <property type="protein sequence ID" value="Pp3c8_24320V3.3"/>
    <property type="gene ID" value="Pp3c8_24320"/>
</dbReference>
<dbReference type="Gramene" id="Pp3c8_24320V3.2">
    <property type="protein sequence ID" value="Pp3c8_24320V3.2"/>
    <property type="gene ID" value="Pp3c8_24320"/>
</dbReference>
<feature type="compositionally biased region" description="Basic and acidic residues" evidence="2">
    <location>
        <begin position="52"/>
        <end position="72"/>
    </location>
</feature>
<evidence type="ECO:0000256" key="2">
    <source>
        <dbReference type="SAM" id="MobiDB-lite"/>
    </source>
</evidence>
<feature type="region of interest" description="Disordered" evidence="2">
    <location>
        <begin position="145"/>
        <end position="165"/>
    </location>
</feature>
<dbReference type="RefSeq" id="XP_024383462.1">
    <property type="nucleotide sequence ID" value="XM_024527694.2"/>
</dbReference>
<dbReference type="EnsemblPlants" id="Pp3c8_24320V3.1">
    <property type="protein sequence ID" value="Pp3c8_24320V3.1"/>
    <property type="gene ID" value="Pp3c8_24320"/>
</dbReference>